<evidence type="ECO:0000313" key="3">
    <source>
        <dbReference type="Proteomes" id="UP000198553"/>
    </source>
</evidence>
<organism evidence="2 3">
    <name type="scientific">Mesobacillus persicus</name>
    <dbReference type="NCBI Taxonomy" id="930146"/>
    <lineage>
        <taxon>Bacteria</taxon>
        <taxon>Bacillati</taxon>
        <taxon>Bacillota</taxon>
        <taxon>Bacilli</taxon>
        <taxon>Bacillales</taxon>
        <taxon>Bacillaceae</taxon>
        <taxon>Mesobacillus</taxon>
    </lineage>
</organism>
<feature type="compositionally biased region" description="Polar residues" evidence="1">
    <location>
        <begin position="120"/>
        <end position="129"/>
    </location>
</feature>
<dbReference type="RefSeq" id="WP_090749948.1">
    <property type="nucleotide sequence ID" value="NZ_FOBW01000021.1"/>
</dbReference>
<dbReference type="AlphaFoldDB" id="A0A1H8JLH4"/>
<dbReference type="STRING" id="930146.SAMN05192533_12169"/>
<evidence type="ECO:0000313" key="2">
    <source>
        <dbReference type="EMBL" id="SEN81186.1"/>
    </source>
</evidence>
<name>A0A1H8JLH4_9BACI</name>
<keyword evidence="3" id="KW-1185">Reference proteome</keyword>
<dbReference type="EMBL" id="FOBW01000021">
    <property type="protein sequence ID" value="SEN81186.1"/>
    <property type="molecule type" value="Genomic_DNA"/>
</dbReference>
<feature type="region of interest" description="Disordered" evidence="1">
    <location>
        <begin position="94"/>
        <end position="129"/>
    </location>
</feature>
<gene>
    <name evidence="2" type="ORF">SAMN05192533_12169</name>
</gene>
<sequence>MSRDLNVEEALKILKEFYITDSIQMLSRWIREGSIVASRTDNRKDGWRITIENLYEFIEKKRPGWPRILALYKQDIDELELEPDINEEFNRLATKTETNEEGGKTVENPINENSRELGDENTTLNASTNNYEQEKSIVQSTDLDILKKQVEELKLQQGKIELTSNNSIKEIEQYLKEHQSKIFSEIDQLRQKLTALDQMENQLKKYIDDSISKTKHKKENKTQVNKNQMSLPGVGKEEEWETENQ</sequence>
<protein>
    <submittedName>
        <fullName evidence="2">Uncharacterized protein</fullName>
    </submittedName>
</protein>
<dbReference type="Proteomes" id="UP000198553">
    <property type="component" value="Unassembled WGS sequence"/>
</dbReference>
<proteinExistence type="predicted"/>
<feature type="region of interest" description="Disordered" evidence="1">
    <location>
        <begin position="214"/>
        <end position="245"/>
    </location>
</feature>
<evidence type="ECO:0000256" key="1">
    <source>
        <dbReference type="SAM" id="MobiDB-lite"/>
    </source>
</evidence>
<reference evidence="3" key="1">
    <citation type="submission" date="2016-10" db="EMBL/GenBank/DDBJ databases">
        <authorList>
            <person name="Varghese N."/>
            <person name="Submissions S."/>
        </authorList>
    </citation>
    <scope>NUCLEOTIDE SEQUENCE [LARGE SCALE GENOMIC DNA]</scope>
    <source>
        <strain evidence="3">B48,IBRC-M 10115,DSM 25386,CECT 8001</strain>
    </source>
</reference>
<accession>A0A1H8JLH4</accession>
<dbReference type="OrthoDB" id="2967938at2"/>